<feature type="region of interest" description="Disordered" evidence="2">
    <location>
        <begin position="1"/>
        <end position="37"/>
    </location>
</feature>
<dbReference type="InterPro" id="IPR036259">
    <property type="entry name" value="MFS_trans_sf"/>
</dbReference>
<dbReference type="GO" id="GO:0016020">
    <property type="term" value="C:membrane"/>
    <property type="evidence" value="ECO:0007669"/>
    <property type="project" value="UniProtKB-SubCell"/>
</dbReference>
<dbReference type="InterPro" id="IPR020846">
    <property type="entry name" value="MFS_dom"/>
</dbReference>
<dbReference type="PANTHER" id="PTHR11360">
    <property type="entry name" value="MONOCARBOXYLATE TRANSPORTER"/>
    <property type="match status" value="1"/>
</dbReference>
<feature type="transmembrane region" description="Helical" evidence="3">
    <location>
        <begin position="524"/>
        <end position="545"/>
    </location>
</feature>
<dbReference type="OrthoDB" id="410267at2759"/>
<feature type="transmembrane region" description="Helical" evidence="3">
    <location>
        <begin position="197"/>
        <end position="218"/>
    </location>
</feature>
<sequence>MVVSHGHGPGPSRGHGGHGGHGNYKQVPKSDGERRASHGLAGLQGRESFLTSTISIFVDENKPNIPDGGFGWLVVLASLFINLVSDGITCCFGILYIDFLHEFEASNSATSWIGSLYVAVPLVGGPIGSILVDKYGCKKMTILGALISTVGFILSTYSRSILMMYLTFGFLGGIGLALCYVTAVVAIAFWFDEKRTLALGLAAAGCGFGTVIYSPLITLLSKEYGWRGTVLILAGLFANMVVCGLLQRDPDWIIKQERDRLAQEKKDKEERDLNENRRKKISETKLILNKIETSMDVKSKDRFHSMVDLPTYMTNNKEVPLQVLKNLSNDKHVNKIIIDNHPNMLSSQSHSDIALDKLAAEASKVNTKIPVKYSMHVTPKPDEHHQNGALLPLSKSDSAKSKHSSNSHLHHGYLANIKPIKTQAITQESLLNIQKYKVYPASCPDLVKLDVYKVKQMQSEEEEEKKWYKKFVQSFNEMIDFSLFLQFHFFLVSIATIIMCIWFAVPFVYLADHMKKNNYDESQISLTISVIGATNVLGMVIIGFLGTKIKVATLYAACLFLSGISCAVMMLFSTSYVILIISSGAFGLFYASQHSLTPAIVAQLVPLEKFSMAYGLSLLCQGIGKLTGPPLAGYLYDITKSYSQSFYQAAIWIIVAGILIGIIPYTRERKLCGR</sequence>
<dbReference type="Proteomes" id="UP000625711">
    <property type="component" value="Unassembled WGS sequence"/>
</dbReference>
<comment type="subcellular location">
    <subcellularLocation>
        <location evidence="1">Membrane</location>
        <topology evidence="1">Multi-pass membrane protein</topology>
    </subcellularLocation>
</comment>
<feature type="transmembrane region" description="Helical" evidence="3">
    <location>
        <begin position="109"/>
        <end position="128"/>
    </location>
</feature>
<dbReference type="PROSITE" id="PS50850">
    <property type="entry name" value="MFS"/>
    <property type="match status" value="1"/>
</dbReference>
<protein>
    <recommendedName>
        <fullName evidence="4">Major facilitator superfamily (MFS) profile domain-containing protein</fullName>
    </recommendedName>
</protein>
<name>A0A834HNM6_RHYFE</name>
<accession>A0A834HNM6</accession>
<keyword evidence="6" id="KW-1185">Reference proteome</keyword>
<evidence type="ECO:0000313" key="5">
    <source>
        <dbReference type="EMBL" id="KAF7265685.1"/>
    </source>
</evidence>
<dbReference type="AlphaFoldDB" id="A0A834HNM6"/>
<evidence type="ECO:0000313" key="6">
    <source>
        <dbReference type="Proteomes" id="UP000625711"/>
    </source>
</evidence>
<feature type="region of interest" description="Disordered" evidence="2">
    <location>
        <begin position="378"/>
        <end position="407"/>
    </location>
</feature>
<organism evidence="5 6">
    <name type="scientific">Rhynchophorus ferrugineus</name>
    <name type="common">Red palm weevil</name>
    <name type="synonym">Curculio ferrugineus</name>
    <dbReference type="NCBI Taxonomy" id="354439"/>
    <lineage>
        <taxon>Eukaryota</taxon>
        <taxon>Metazoa</taxon>
        <taxon>Ecdysozoa</taxon>
        <taxon>Arthropoda</taxon>
        <taxon>Hexapoda</taxon>
        <taxon>Insecta</taxon>
        <taxon>Pterygota</taxon>
        <taxon>Neoptera</taxon>
        <taxon>Endopterygota</taxon>
        <taxon>Coleoptera</taxon>
        <taxon>Polyphaga</taxon>
        <taxon>Cucujiformia</taxon>
        <taxon>Curculionidae</taxon>
        <taxon>Dryophthorinae</taxon>
        <taxon>Rhynchophorus</taxon>
    </lineage>
</organism>
<dbReference type="SUPFAM" id="SSF103473">
    <property type="entry name" value="MFS general substrate transporter"/>
    <property type="match status" value="1"/>
</dbReference>
<dbReference type="InterPro" id="IPR050327">
    <property type="entry name" value="Proton-linked_MCT"/>
</dbReference>
<keyword evidence="3" id="KW-0472">Membrane</keyword>
<feature type="transmembrane region" description="Helical" evidence="3">
    <location>
        <begin position="70"/>
        <end position="97"/>
    </location>
</feature>
<dbReference type="PANTHER" id="PTHR11360:SF111">
    <property type="entry name" value="CHASKI, ISOFORM A"/>
    <property type="match status" value="1"/>
</dbReference>
<evidence type="ECO:0000256" key="2">
    <source>
        <dbReference type="SAM" id="MobiDB-lite"/>
    </source>
</evidence>
<feature type="transmembrane region" description="Helical" evidence="3">
    <location>
        <begin position="224"/>
        <end position="246"/>
    </location>
</feature>
<feature type="transmembrane region" description="Helical" evidence="3">
    <location>
        <begin position="552"/>
        <end position="581"/>
    </location>
</feature>
<feature type="transmembrane region" description="Helical" evidence="3">
    <location>
        <begin position="163"/>
        <end position="190"/>
    </location>
</feature>
<feature type="compositionally biased region" description="Gly residues" evidence="2">
    <location>
        <begin position="7"/>
        <end position="22"/>
    </location>
</feature>
<evidence type="ECO:0000256" key="1">
    <source>
        <dbReference type="ARBA" id="ARBA00004141"/>
    </source>
</evidence>
<keyword evidence="3" id="KW-0812">Transmembrane</keyword>
<reference evidence="5" key="1">
    <citation type="submission" date="2020-08" db="EMBL/GenBank/DDBJ databases">
        <title>Genome sequencing and assembly of the red palm weevil Rhynchophorus ferrugineus.</title>
        <authorList>
            <person name="Dias G.B."/>
            <person name="Bergman C.M."/>
            <person name="Manee M."/>
        </authorList>
    </citation>
    <scope>NUCLEOTIDE SEQUENCE</scope>
    <source>
        <strain evidence="5">AA-2017</strain>
        <tissue evidence="5">Whole larva</tissue>
    </source>
</reference>
<feature type="transmembrane region" description="Helical" evidence="3">
    <location>
        <begin position="646"/>
        <end position="665"/>
    </location>
</feature>
<dbReference type="GO" id="GO:0008028">
    <property type="term" value="F:monocarboxylic acid transmembrane transporter activity"/>
    <property type="evidence" value="ECO:0007669"/>
    <property type="project" value="TreeGrafter"/>
</dbReference>
<dbReference type="InterPro" id="IPR011701">
    <property type="entry name" value="MFS"/>
</dbReference>
<feature type="domain" description="Major facilitator superfamily (MFS) profile" evidence="4">
    <location>
        <begin position="71"/>
        <end position="668"/>
    </location>
</feature>
<proteinExistence type="predicted"/>
<dbReference type="Gene3D" id="1.20.1250.20">
    <property type="entry name" value="MFS general substrate transporter like domains"/>
    <property type="match status" value="2"/>
</dbReference>
<dbReference type="Pfam" id="PF07690">
    <property type="entry name" value="MFS_1"/>
    <property type="match status" value="2"/>
</dbReference>
<dbReference type="EMBL" id="JAACXV010014584">
    <property type="protein sequence ID" value="KAF7265685.1"/>
    <property type="molecule type" value="Genomic_DNA"/>
</dbReference>
<feature type="transmembrane region" description="Helical" evidence="3">
    <location>
        <begin position="140"/>
        <end position="157"/>
    </location>
</feature>
<gene>
    <name evidence="5" type="ORF">GWI33_020769</name>
</gene>
<evidence type="ECO:0000256" key="3">
    <source>
        <dbReference type="SAM" id="Phobius"/>
    </source>
</evidence>
<keyword evidence="3" id="KW-1133">Transmembrane helix</keyword>
<comment type="caution">
    <text evidence="5">The sequence shown here is derived from an EMBL/GenBank/DDBJ whole genome shotgun (WGS) entry which is preliminary data.</text>
</comment>
<feature type="transmembrane region" description="Helical" evidence="3">
    <location>
        <begin position="483"/>
        <end position="504"/>
    </location>
</feature>
<evidence type="ECO:0000259" key="4">
    <source>
        <dbReference type="PROSITE" id="PS50850"/>
    </source>
</evidence>